<dbReference type="AlphaFoldDB" id="A0A165BP14"/>
<accession>A0A165BP14</accession>
<dbReference type="EMBL" id="KV426429">
    <property type="protein sequence ID" value="KZV80992.1"/>
    <property type="molecule type" value="Genomic_DNA"/>
</dbReference>
<organism evidence="1 2">
    <name type="scientific">Exidia glandulosa HHB12029</name>
    <dbReference type="NCBI Taxonomy" id="1314781"/>
    <lineage>
        <taxon>Eukaryota</taxon>
        <taxon>Fungi</taxon>
        <taxon>Dikarya</taxon>
        <taxon>Basidiomycota</taxon>
        <taxon>Agaricomycotina</taxon>
        <taxon>Agaricomycetes</taxon>
        <taxon>Auriculariales</taxon>
        <taxon>Exidiaceae</taxon>
        <taxon>Exidia</taxon>
    </lineage>
</organism>
<name>A0A165BP14_EXIGL</name>
<sequence>LRRPSEGLRQKCPLCFGGPRPNFVHTLAHVLVCIDANFAQRRRTSAEVDPALDFLDGRFLQSWAVDAMEADVEKRRKGKARTRKKGTSARVPDHVLDECEESFLAAQEKVAKATKSYYAETGLMALLCRHDRVL</sequence>
<dbReference type="InterPro" id="IPR040521">
    <property type="entry name" value="KDZ"/>
</dbReference>
<dbReference type="STRING" id="1314781.A0A165BP14"/>
<dbReference type="OrthoDB" id="2666777at2759"/>
<dbReference type="PANTHER" id="PTHR33096:SF1">
    <property type="entry name" value="CXC1-LIKE CYSTEINE CLUSTER ASSOCIATED WITH KDZ TRANSPOSASES DOMAIN-CONTAINING PROTEIN"/>
    <property type="match status" value="1"/>
</dbReference>
<dbReference type="Pfam" id="PF18758">
    <property type="entry name" value="KDZ"/>
    <property type="match status" value="1"/>
</dbReference>
<evidence type="ECO:0000313" key="1">
    <source>
        <dbReference type="EMBL" id="KZV80992.1"/>
    </source>
</evidence>
<feature type="non-terminal residue" evidence="1">
    <location>
        <position position="134"/>
    </location>
</feature>
<reference evidence="1 2" key="1">
    <citation type="journal article" date="2016" name="Mol. Biol. Evol.">
        <title>Comparative Genomics of Early-Diverging Mushroom-Forming Fungi Provides Insights into the Origins of Lignocellulose Decay Capabilities.</title>
        <authorList>
            <person name="Nagy L.G."/>
            <person name="Riley R."/>
            <person name="Tritt A."/>
            <person name="Adam C."/>
            <person name="Daum C."/>
            <person name="Floudas D."/>
            <person name="Sun H."/>
            <person name="Yadav J.S."/>
            <person name="Pangilinan J."/>
            <person name="Larsson K.H."/>
            <person name="Matsuura K."/>
            <person name="Barry K."/>
            <person name="Labutti K."/>
            <person name="Kuo R."/>
            <person name="Ohm R.A."/>
            <person name="Bhattacharya S.S."/>
            <person name="Shirouzu T."/>
            <person name="Yoshinaga Y."/>
            <person name="Martin F.M."/>
            <person name="Grigoriev I.V."/>
            <person name="Hibbett D.S."/>
        </authorList>
    </citation>
    <scope>NUCLEOTIDE SEQUENCE [LARGE SCALE GENOMIC DNA]</scope>
    <source>
        <strain evidence="1 2">HHB12029</strain>
    </source>
</reference>
<proteinExistence type="predicted"/>
<protein>
    <submittedName>
        <fullName evidence="1">Uncharacterized protein</fullName>
    </submittedName>
</protein>
<evidence type="ECO:0000313" key="2">
    <source>
        <dbReference type="Proteomes" id="UP000077266"/>
    </source>
</evidence>
<keyword evidence="2" id="KW-1185">Reference proteome</keyword>
<feature type="non-terminal residue" evidence="1">
    <location>
        <position position="1"/>
    </location>
</feature>
<gene>
    <name evidence="1" type="ORF">EXIGLDRAFT_576750</name>
</gene>
<dbReference type="PANTHER" id="PTHR33096">
    <property type="entry name" value="CXC2 DOMAIN-CONTAINING PROTEIN"/>
    <property type="match status" value="1"/>
</dbReference>
<dbReference type="Proteomes" id="UP000077266">
    <property type="component" value="Unassembled WGS sequence"/>
</dbReference>
<dbReference type="InParanoid" id="A0A165BP14"/>